<dbReference type="Gene3D" id="3.40.50.670">
    <property type="match status" value="2"/>
</dbReference>
<dbReference type="GO" id="GO:0005694">
    <property type="term" value="C:chromosome"/>
    <property type="evidence" value="ECO:0007669"/>
    <property type="project" value="InterPro"/>
</dbReference>
<comment type="similarity">
    <text evidence="2 11">Belongs to the type II topoisomerase GyrB family.</text>
</comment>
<evidence type="ECO:0000256" key="10">
    <source>
        <dbReference type="ARBA" id="ARBA00023235"/>
    </source>
</evidence>
<name>A0A0K2G792_NITMO</name>
<dbReference type="GO" id="GO:0005524">
    <property type="term" value="F:ATP binding"/>
    <property type="evidence" value="ECO:0007669"/>
    <property type="project" value="UniProtKB-UniRule"/>
</dbReference>
<dbReference type="InterPro" id="IPR041423">
    <property type="entry name" value="GyrB_insert"/>
</dbReference>
<dbReference type="InterPro" id="IPR013760">
    <property type="entry name" value="Topo_IIA-like_dom_sf"/>
</dbReference>
<dbReference type="Gene3D" id="3.30.565.10">
    <property type="entry name" value="Histidine kinase-like ATPase, C-terminal domain"/>
    <property type="match status" value="1"/>
</dbReference>
<dbReference type="FunFam" id="3.30.230.10:FF:000005">
    <property type="entry name" value="DNA gyrase subunit B"/>
    <property type="match status" value="1"/>
</dbReference>
<feature type="site" description="Interaction with DNA" evidence="11">
    <location>
        <position position="460"/>
    </location>
</feature>
<gene>
    <name evidence="11 13" type="primary">gyrB</name>
    <name evidence="13" type="ORF">NITMOv2_0003</name>
</gene>
<dbReference type="InterPro" id="IPR049353">
    <property type="entry name" value="GyrB_hook"/>
</dbReference>
<evidence type="ECO:0000256" key="7">
    <source>
        <dbReference type="ARBA" id="ARBA00022842"/>
    </source>
</evidence>
<dbReference type="NCBIfam" id="TIGR01059">
    <property type="entry name" value="gyrB"/>
    <property type="match status" value="1"/>
</dbReference>
<evidence type="ECO:0000259" key="12">
    <source>
        <dbReference type="PROSITE" id="PS50880"/>
    </source>
</evidence>
<dbReference type="Pfam" id="PF18053">
    <property type="entry name" value="GyrB_insert"/>
    <property type="match status" value="1"/>
</dbReference>
<accession>A0A0K2G792</accession>
<dbReference type="InterPro" id="IPR034160">
    <property type="entry name" value="TOPRIM_GyrB"/>
</dbReference>
<dbReference type="STRING" id="42253.NITMOv2_0003"/>
<evidence type="ECO:0000256" key="3">
    <source>
        <dbReference type="ARBA" id="ARBA00022490"/>
    </source>
</evidence>
<evidence type="ECO:0000313" key="14">
    <source>
        <dbReference type="Proteomes" id="UP000069205"/>
    </source>
</evidence>
<dbReference type="GO" id="GO:0005737">
    <property type="term" value="C:cytoplasm"/>
    <property type="evidence" value="ECO:0007669"/>
    <property type="project" value="UniProtKB-SubCell"/>
</dbReference>
<organism evidence="13 14">
    <name type="scientific">Nitrospira moscoviensis</name>
    <dbReference type="NCBI Taxonomy" id="42253"/>
    <lineage>
        <taxon>Bacteria</taxon>
        <taxon>Pseudomonadati</taxon>
        <taxon>Nitrospirota</taxon>
        <taxon>Nitrospiria</taxon>
        <taxon>Nitrospirales</taxon>
        <taxon>Nitrospiraceae</taxon>
        <taxon>Nitrospira</taxon>
    </lineage>
</organism>
<dbReference type="SUPFAM" id="SSF56719">
    <property type="entry name" value="Type II DNA topoisomerase"/>
    <property type="match status" value="1"/>
</dbReference>
<protein>
    <recommendedName>
        <fullName evidence="11">DNA gyrase subunit B</fullName>
        <ecNumber evidence="11">5.6.2.2</ecNumber>
    </recommendedName>
</protein>
<dbReference type="PROSITE" id="PS50880">
    <property type="entry name" value="TOPRIM"/>
    <property type="match status" value="1"/>
</dbReference>
<keyword evidence="3 11" id="KW-0963">Cytoplasm</keyword>
<comment type="function">
    <text evidence="11">A type II topoisomerase that negatively supercoils closed circular double-stranded (ds) DNA in an ATP-dependent manner to modulate DNA topology and maintain chromosomes in an underwound state. Negative supercoiling favors strand separation, and DNA replication, transcription, recombination and repair, all of which involve strand separation. Also able to catalyze the interconversion of other topological isomers of dsDNA rings, including catenanes and knotted rings. Type II topoisomerases break and join 2 DNA strands simultaneously in an ATP-dependent manner.</text>
</comment>
<dbReference type="GO" id="GO:0006265">
    <property type="term" value="P:DNA topological change"/>
    <property type="evidence" value="ECO:0007669"/>
    <property type="project" value="UniProtKB-UniRule"/>
</dbReference>
<dbReference type="AlphaFoldDB" id="A0A0K2G792"/>
<evidence type="ECO:0000256" key="9">
    <source>
        <dbReference type="ARBA" id="ARBA00023125"/>
    </source>
</evidence>
<dbReference type="FunFam" id="3.30.565.10:FF:000002">
    <property type="entry name" value="DNA gyrase subunit B"/>
    <property type="match status" value="1"/>
</dbReference>
<dbReference type="InterPro" id="IPR020568">
    <property type="entry name" value="Ribosomal_Su5_D2-typ_SF"/>
</dbReference>
<dbReference type="SUPFAM" id="SSF55874">
    <property type="entry name" value="ATPase domain of HSP90 chaperone/DNA topoisomerase II/histidine kinase"/>
    <property type="match status" value="1"/>
</dbReference>
<dbReference type="SUPFAM" id="SSF54211">
    <property type="entry name" value="Ribosomal protein S5 domain 2-like"/>
    <property type="match status" value="1"/>
</dbReference>
<evidence type="ECO:0000313" key="13">
    <source>
        <dbReference type="EMBL" id="ALA56447.1"/>
    </source>
</evidence>
<dbReference type="PRINTS" id="PR00418">
    <property type="entry name" value="TPI2FAMILY"/>
</dbReference>
<feature type="binding site" evidence="11">
    <location>
        <position position="518"/>
    </location>
    <ligand>
        <name>Mg(2+)</name>
        <dbReference type="ChEBI" id="CHEBI:18420"/>
        <label>2</label>
    </ligand>
</feature>
<reference evidence="13 14" key="1">
    <citation type="journal article" date="2015" name="Proc. Natl. Acad. Sci. U.S.A.">
        <title>Expanded metabolic versatility of ubiquitous nitrite-oxidizing bacteria from the genus Nitrospira.</title>
        <authorList>
            <person name="Koch H."/>
            <person name="Lucker S."/>
            <person name="Albertsen M."/>
            <person name="Kitzinger K."/>
            <person name="Herbold C."/>
            <person name="Spieck E."/>
            <person name="Nielsen P.H."/>
            <person name="Wagner M."/>
            <person name="Daims H."/>
        </authorList>
    </citation>
    <scope>NUCLEOTIDE SEQUENCE [LARGE SCALE GENOMIC DNA]</scope>
    <source>
        <strain evidence="13 14">NSP M-1</strain>
    </source>
</reference>
<dbReference type="GO" id="GO:0003677">
    <property type="term" value="F:DNA binding"/>
    <property type="evidence" value="ECO:0007669"/>
    <property type="project" value="UniProtKB-KW"/>
</dbReference>
<keyword evidence="8 11" id="KW-0799">Topoisomerase</keyword>
<dbReference type="InterPro" id="IPR006171">
    <property type="entry name" value="TOPRIM_dom"/>
</dbReference>
<comment type="miscellaneous">
    <text evidence="11">Few gyrases are as efficient as E.coli at forming negative supercoils. Not all organisms have 2 type II topoisomerases; in organisms with a single type II topoisomerase this enzyme also has to decatenate newly replicated chromosomes.</text>
</comment>
<proteinExistence type="inferred from homology"/>
<dbReference type="PROSITE" id="PS00177">
    <property type="entry name" value="TOPOISOMERASE_II"/>
    <property type="match status" value="1"/>
</dbReference>
<dbReference type="InterPro" id="IPR001241">
    <property type="entry name" value="Topo_IIA"/>
</dbReference>
<dbReference type="EMBL" id="CP011801">
    <property type="protein sequence ID" value="ALA56447.1"/>
    <property type="molecule type" value="Genomic_DNA"/>
</dbReference>
<keyword evidence="6 11" id="KW-0067">ATP-binding</keyword>
<dbReference type="SMART" id="SM00433">
    <property type="entry name" value="TOP2c"/>
    <property type="match status" value="1"/>
</dbReference>
<evidence type="ECO:0000256" key="8">
    <source>
        <dbReference type="ARBA" id="ARBA00023029"/>
    </source>
</evidence>
<comment type="subcellular location">
    <subcellularLocation>
        <location evidence="11">Cytoplasm</location>
    </subcellularLocation>
</comment>
<evidence type="ECO:0000256" key="2">
    <source>
        <dbReference type="ARBA" id="ARBA00010708"/>
    </source>
</evidence>
<evidence type="ECO:0000256" key="1">
    <source>
        <dbReference type="ARBA" id="ARBA00000185"/>
    </source>
</evidence>
<dbReference type="InterPro" id="IPR000565">
    <property type="entry name" value="Topo_IIA_B"/>
</dbReference>
<dbReference type="Pfam" id="PF21249">
    <property type="entry name" value="GyrB_hook"/>
    <property type="match status" value="1"/>
</dbReference>
<keyword evidence="9" id="KW-0238">DNA-binding</keyword>
<dbReference type="Gene3D" id="3.30.230.10">
    <property type="match status" value="1"/>
</dbReference>
<comment type="subunit">
    <text evidence="11">Heterotetramer, composed of two GyrA and two GyrB chains. In the heterotetramer, GyrA contains the active site tyrosine that forms a transient covalent intermediate with DNA, while GyrB binds cofactors and catalyzes ATP hydrolysis.</text>
</comment>
<dbReference type="GO" id="GO:0003918">
    <property type="term" value="F:DNA topoisomerase type II (double strand cut, ATP-hydrolyzing) activity"/>
    <property type="evidence" value="ECO:0007669"/>
    <property type="project" value="UniProtKB-UniRule"/>
</dbReference>
<dbReference type="SMART" id="SM00387">
    <property type="entry name" value="HATPase_c"/>
    <property type="match status" value="1"/>
</dbReference>
<dbReference type="InterPro" id="IPR011557">
    <property type="entry name" value="GyrB"/>
</dbReference>
<comment type="catalytic activity">
    <reaction evidence="1 11">
        <text>ATP-dependent breakage, passage and rejoining of double-stranded DNA.</text>
        <dbReference type="EC" id="5.6.2.2"/>
    </reaction>
</comment>
<feature type="binding site" evidence="11">
    <location>
        <position position="432"/>
    </location>
    <ligand>
        <name>Mg(2+)</name>
        <dbReference type="ChEBI" id="CHEBI:18420"/>
        <label>1</label>
        <note>catalytic</note>
    </ligand>
</feature>
<dbReference type="PANTHER" id="PTHR45866:SF1">
    <property type="entry name" value="DNA GYRASE SUBUNIT B, MITOCHONDRIAL"/>
    <property type="match status" value="1"/>
</dbReference>
<dbReference type="CDD" id="cd16928">
    <property type="entry name" value="HATPase_GyrB-like"/>
    <property type="match status" value="1"/>
</dbReference>
<dbReference type="HAMAP" id="MF_01898">
    <property type="entry name" value="GyrB"/>
    <property type="match status" value="1"/>
</dbReference>
<dbReference type="OrthoDB" id="9802808at2"/>
<feature type="binding site" evidence="11">
    <location>
        <position position="516"/>
    </location>
    <ligand>
        <name>Mg(2+)</name>
        <dbReference type="ChEBI" id="CHEBI:18420"/>
        <label>2</label>
    </ligand>
</feature>
<dbReference type="Pfam" id="PF00204">
    <property type="entry name" value="DNA_gyraseB"/>
    <property type="match status" value="1"/>
</dbReference>
<dbReference type="PANTHER" id="PTHR45866">
    <property type="entry name" value="DNA GYRASE/TOPOISOMERASE SUBUNIT B"/>
    <property type="match status" value="1"/>
</dbReference>
<evidence type="ECO:0000256" key="4">
    <source>
        <dbReference type="ARBA" id="ARBA00022723"/>
    </source>
</evidence>
<dbReference type="InterPro" id="IPR018522">
    <property type="entry name" value="TopoIIA_CS"/>
</dbReference>
<sequence>MATEDTQPKPKSDSYSADQIKVLEGLDAVRKRPAMYIGSTGVDGLHHLVYEVVDNSVDEHMAGFGETIEVTIHIDGSVTVVDNGRGIPTGLHPTQKKSAAEVALTVLHAGGKFEQGAYTVSGGLHGVGISVVNALSEWLELEIWQDGQVFEQRYERGKPGAPLKSTGKTKRRGTKVRFKPDGQIFETLDFSFDVLAQRLRELAFLNKGLEITLRDERKEPVKEQIFLYKGGIISFVEHLNEAKTPLHKPIYVKVEKAEMILEVALQYNDSYAENLFSFANNINTKEGGTHLVGFKAALTRTINTYANANDLLKETESLTGDDVREGLTAVVSVKVRNPQFEGQTKAKLGNSEVKGVVEAAVNEALGNYFEENPPVARKIIGKAVDAARAREAARKAKELIRRKSALDGGSLPGKLADCSEKDPAMSELYIVEGDSAGGSAKQGRDRKFQAILPLKGKILNVEKARFDKMLTSDEIRTLIMALGTGIGRKREESDKGDKDTFDIAKARYHKIILMTDADVDGSHIRTLLLTFFFRQMPELIERGYVYIAQPPLFKVKKGKTERYLKDEPSLNEYLADLAVEDVEVYLEGAQSYVTGRRLLPILKKMISFETLLARLNKKPHEAAMLRVFVDEPGLDRDLLKNRAALSAVVDNAKRTLAGVYPKLTPSFEIVDDEEHQSNKVVCRLHANGTLHSLDVTHELVGSADFRELQKLTPSAIGLGRSPYKLKAKGQETPYHGTDELVKAILDMGKQGLSIQRYKGLGEMNPAQLWETTMNPEARTLLRVTLEDLTGVDEIFTILMGDEVEPRRNFIQTHALEVRNLDV</sequence>
<dbReference type="NCBIfam" id="NF011501">
    <property type="entry name" value="PRK14939.1"/>
    <property type="match status" value="1"/>
</dbReference>
<feature type="domain" description="Toprim" evidence="12">
    <location>
        <begin position="426"/>
        <end position="551"/>
    </location>
</feature>
<dbReference type="Pfam" id="PF00986">
    <property type="entry name" value="DNA_gyraseB_C"/>
    <property type="match status" value="1"/>
</dbReference>
<dbReference type="GO" id="GO:0006261">
    <property type="term" value="P:DNA-templated DNA replication"/>
    <property type="evidence" value="ECO:0007669"/>
    <property type="project" value="UniProtKB-UniRule"/>
</dbReference>
<dbReference type="Proteomes" id="UP000069205">
    <property type="component" value="Chromosome"/>
</dbReference>
<feature type="site" description="Interaction with DNA" evidence="11">
    <location>
        <position position="457"/>
    </location>
</feature>
<dbReference type="InterPro" id="IPR014721">
    <property type="entry name" value="Ribsml_uS5_D2-typ_fold_subgr"/>
</dbReference>
<keyword evidence="7 11" id="KW-0460">Magnesium</keyword>
<keyword evidence="5 11" id="KW-0547">Nucleotide-binding</keyword>
<evidence type="ECO:0000256" key="6">
    <source>
        <dbReference type="ARBA" id="ARBA00022840"/>
    </source>
</evidence>
<feature type="binding site" evidence="11">
    <location>
        <position position="516"/>
    </location>
    <ligand>
        <name>Mg(2+)</name>
        <dbReference type="ChEBI" id="CHEBI:18420"/>
        <label>1</label>
        <note>catalytic</note>
    </ligand>
</feature>
<dbReference type="InterPro" id="IPR013506">
    <property type="entry name" value="Topo_IIA_bsu_dom2"/>
</dbReference>
<keyword evidence="10 11" id="KW-0413">Isomerase</keyword>
<comment type="cofactor">
    <cofactor evidence="11">
        <name>Mg(2+)</name>
        <dbReference type="ChEBI" id="CHEBI:18420"/>
    </cofactor>
    <cofactor evidence="11">
        <name>Mn(2+)</name>
        <dbReference type="ChEBI" id="CHEBI:29035"/>
    </cofactor>
    <cofactor evidence="11">
        <name>Ca(2+)</name>
        <dbReference type="ChEBI" id="CHEBI:29108"/>
    </cofactor>
    <text evidence="11">Binds two Mg(2+) per subunit. The magnesium ions form salt bridges with both the protein and the DNA. Can also accept other divalent metal cations, such as Mn(2+) or Ca(2+).</text>
</comment>
<keyword evidence="14" id="KW-1185">Reference proteome</keyword>
<evidence type="ECO:0000256" key="5">
    <source>
        <dbReference type="ARBA" id="ARBA00022741"/>
    </source>
</evidence>
<dbReference type="Pfam" id="PF02518">
    <property type="entry name" value="HATPase_c"/>
    <property type="match status" value="1"/>
</dbReference>
<dbReference type="GO" id="GO:0046872">
    <property type="term" value="F:metal ion binding"/>
    <property type="evidence" value="ECO:0007669"/>
    <property type="project" value="UniProtKB-KW"/>
</dbReference>
<evidence type="ECO:0000256" key="11">
    <source>
        <dbReference type="HAMAP-Rule" id="MF_01898"/>
    </source>
</evidence>
<dbReference type="PATRIC" id="fig|42253.5.peg.3"/>
<dbReference type="NCBIfam" id="NF004189">
    <property type="entry name" value="PRK05644.1"/>
    <property type="match status" value="1"/>
</dbReference>
<dbReference type="CDD" id="cd00822">
    <property type="entry name" value="TopoII_Trans_DNA_gyrase"/>
    <property type="match status" value="1"/>
</dbReference>
<dbReference type="InterPro" id="IPR002288">
    <property type="entry name" value="DNA_gyrase_B_C"/>
</dbReference>
<dbReference type="Pfam" id="PF01751">
    <property type="entry name" value="Toprim"/>
    <property type="match status" value="1"/>
</dbReference>
<dbReference type="RefSeq" id="WP_053377950.1">
    <property type="nucleotide sequence ID" value="NZ_CP011801.1"/>
</dbReference>
<dbReference type="InterPro" id="IPR036890">
    <property type="entry name" value="HATPase_C_sf"/>
</dbReference>
<dbReference type="EC" id="5.6.2.2" evidence="11"/>
<dbReference type="PRINTS" id="PR01159">
    <property type="entry name" value="DNAGYRASEB"/>
</dbReference>
<dbReference type="CDD" id="cd03366">
    <property type="entry name" value="TOPRIM_TopoIIA_GyrB"/>
    <property type="match status" value="1"/>
</dbReference>
<dbReference type="InterPro" id="IPR013759">
    <property type="entry name" value="Topo_IIA_B_C"/>
</dbReference>
<dbReference type="InterPro" id="IPR003594">
    <property type="entry name" value="HATPase_dom"/>
</dbReference>
<keyword evidence="4 11" id="KW-0479">Metal-binding</keyword>
<dbReference type="KEGG" id="nmv:NITMOv2_0003"/>